<dbReference type="SUPFAM" id="SSF58104">
    <property type="entry name" value="Methyl-accepting chemotaxis protein (MCP) signaling domain"/>
    <property type="match status" value="1"/>
</dbReference>
<dbReference type="STRING" id="632773.BBEV_0099"/>
<dbReference type="InterPro" id="IPR029151">
    <property type="entry name" value="Sensor-like_sf"/>
</dbReference>
<accession>A0A1D7QR56</accession>
<evidence type="ECO:0000313" key="15">
    <source>
        <dbReference type="Proteomes" id="UP000094463"/>
    </source>
</evidence>
<feature type="domain" description="Methyl-accepting transducer" evidence="12">
    <location>
        <begin position="379"/>
        <end position="636"/>
    </location>
</feature>
<evidence type="ECO:0000256" key="3">
    <source>
        <dbReference type="ARBA" id="ARBA00022481"/>
    </source>
</evidence>
<dbReference type="PROSITE" id="PS50111">
    <property type="entry name" value="CHEMOTAXIS_TRANSDUC_2"/>
    <property type="match status" value="1"/>
</dbReference>
<dbReference type="PANTHER" id="PTHR32089:SF114">
    <property type="entry name" value="METHYL-ACCEPTING CHEMOTAXIS PROTEIN MCPB"/>
    <property type="match status" value="1"/>
</dbReference>
<dbReference type="InterPro" id="IPR033479">
    <property type="entry name" value="dCache_1"/>
</dbReference>
<dbReference type="CDD" id="cd06225">
    <property type="entry name" value="HAMP"/>
    <property type="match status" value="1"/>
</dbReference>
<evidence type="ECO:0000256" key="8">
    <source>
        <dbReference type="ARBA" id="ARBA00023224"/>
    </source>
</evidence>
<evidence type="ECO:0000256" key="2">
    <source>
        <dbReference type="ARBA" id="ARBA00022475"/>
    </source>
</evidence>
<feature type="domain" description="HAMP" evidence="13">
    <location>
        <begin position="308"/>
        <end position="360"/>
    </location>
</feature>
<evidence type="ECO:0000256" key="1">
    <source>
        <dbReference type="ARBA" id="ARBA00004651"/>
    </source>
</evidence>
<keyword evidence="8 10" id="KW-0807">Transducer</keyword>
<sequence>MIKSVKGKLVIFTSGLVILTMVLTSLLIYFQLSAGIEESADETAVATMEDAERFIEAYMGKYGVTTTLFAEDERTQEYAEEDYIPSEGNALWNAISTGHVAFMDEEPGAQLVYLGTESGTMMTSPEVDLPEDFDPRGRPWYEDAVASQGEVIWTDPYVDVDTEELIITVARTIETPAGNIAGVQGIDLSLNEMVTILQQADVPFNGELGIIAPNKTMIAHTDEAMVGLDVMDSDTLSRIPGSQGEDGRFTSAGQSFFYSDVEAFDWQLVTSYEDSELYSELVTTRNTFIVIGIVSVLVAIGASYVAAAKLTRPISSLHTHVKRMAKGDFSHQLNAEGNDELAQLGHSVNDMTRELRELISSIQESAKDTRDMSEDLSAVAEESVATSDDMAGAVDEVAQGAARQAEDIDQTNREMSGLVEQVNQATDRAEMMSNLSHDMKASNEAGIHQVETLETRTKDTGVLFDEVNEAIGQLTSKVNDIGTVVDTISEFADQTNLLALNASIEAARAGEHGKGFAVVADEVRKLAEQSMSATGKIKSTLDEVGAETKEVEKAMKRANTMRDEQRQAVTDTNESFTSIVKTIEHLTQTLDELAKDLDGVNVKKNQIVDLIASVAEVAEGAAATAEEVSASSAEQIKAIDSVGKNAERLSDLSTELQEKTNRFIITRQEDSI</sequence>
<dbReference type="Proteomes" id="UP000094463">
    <property type="component" value="Chromosome"/>
</dbReference>
<dbReference type="PANTHER" id="PTHR32089">
    <property type="entry name" value="METHYL-ACCEPTING CHEMOTAXIS PROTEIN MCPB"/>
    <property type="match status" value="1"/>
</dbReference>
<dbReference type="RefSeq" id="WP_069363665.1">
    <property type="nucleotide sequence ID" value="NZ_CP012502.1"/>
</dbReference>
<dbReference type="CDD" id="cd18773">
    <property type="entry name" value="PDC1_HK_sensor"/>
    <property type="match status" value="1"/>
</dbReference>
<name>A0A1D7QR56_9BACI</name>
<evidence type="ECO:0000259" key="13">
    <source>
        <dbReference type="PROSITE" id="PS50885"/>
    </source>
</evidence>
<organism evidence="14 15">
    <name type="scientific">Salisediminibacterium beveridgei</name>
    <dbReference type="NCBI Taxonomy" id="632773"/>
    <lineage>
        <taxon>Bacteria</taxon>
        <taxon>Bacillati</taxon>
        <taxon>Bacillota</taxon>
        <taxon>Bacilli</taxon>
        <taxon>Bacillales</taxon>
        <taxon>Bacillaceae</taxon>
        <taxon>Salisediminibacterium</taxon>
    </lineage>
</organism>
<dbReference type="KEGG" id="bbev:BBEV_0099"/>
<keyword evidence="6 11" id="KW-1133">Transmembrane helix</keyword>
<evidence type="ECO:0000256" key="9">
    <source>
        <dbReference type="ARBA" id="ARBA00029447"/>
    </source>
</evidence>
<dbReference type="GO" id="GO:0007165">
    <property type="term" value="P:signal transduction"/>
    <property type="evidence" value="ECO:0007669"/>
    <property type="project" value="UniProtKB-KW"/>
</dbReference>
<dbReference type="AlphaFoldDB" id="A0A1D7QR56"/>
<dbReference type="Pfam" id="PF00672">
    <property type="entry name" value="HAMP"/>
    <property type="match status" value="1"/>
</dbReference>
<keyword evidence="15" id="KW-1185">Reference proteome</keyword>
<dbReference type="OrthoDB" id="9760371at2"/>
<dbReference type="Gene3D" id="3.30.450.20">
    <property type="entry name" value="PAS domain"/>
    <property type="match status" value="1"/>
</dbReference>
<keyword evidence="7 11" id="KW-0472">Membrane</keyword>
<evidence type="ECO:0000256" key="11">
    <source>
        <dbReference type="SAM" id="Phobius"/>
    </source>
</evidence>
<proteinExistence type="inferred from homology"/>
<dbReference type="InterPro" id="IPR003660">
    <property type="entry name" value="HAMP_dom"/>
</dbReference>
<dbReference type="Pfam" id="PF00015">
    <property type="entry name" value="MCPsignal"/>
    <property type="match status" value="1"/>
</dbReference>
<keyword evidence="5 11" id="KW-0812">Transmembrane</keyword>
<evidence type="ECO:0000256" key="10">
    <source>
        <dbReference type="PROSITE-ProRule" id="PRU00284"/>
    </source>
</evidence>
<dbReference type="InterPro" id="IPR004089">
    <property type="entry name" value="MCPsignal_dom"/>
</dbReference>
<evidence type="ECO:0000259" key="12">
    <source>
        <dbReference type="PROSITE" id="PS50111"/>
    </source>
</evidence>
<dbReference type="PROSITE" id="PS50885">
    <property type="entry name" value="HAMP"/>
    <property type="match status" value="1"/>
</dbReference>
<dbReference type="GO" id="GO:0006935">
    <property type="term" value="P:chemotaxis"/>
    <property type="evidence" value="ECO:0007669"/>
    <property type="project" value="UniProtKB-KW"/>
</dbReference>
<dbReference type="EMBL" id="CP012502">
    <property type="protein sequence ID" value="AOM81494.1"/>
    <property type="molecule type" value="Genomic_DNA"/>
</dbReference>
<evidence type="ECO:0000256" key="7">
    <source>
        <dbReference type="ARBA" id="ARBA00023136"/>
    </source>
</evidence>
<keyword evidence="4" id="KW-0145">Chemotaxis</keyword>
<dbReference type="Pfam" id="PF02743">
    <property type="entry name" value="dCache_1"/>
    <property type="match status" value="1"/>
</dbReference>
<feature type="transmembrane region" description="Helical" evidence="11">
    <location>
        <begin position="9"/>
        <end position="30"/>
    </location>
</feature>
<dbReference type="GO" id="GO:0005886">
    <property type="term" value="C:plasma membrane"/>
    <property type="evidence" value="ECO:0007669"/>
    <property type="project" value="UniProtKB-SubCell"/>
</dbReference>
<protein>
    <submittedName>
        <fullName evidence="14">Methyl-accepting chemotaxis protein mcpC</fullName>
    </submittedName>
</protein>
<keyword evidence="2" id="KW-1003">Cell membrane</keyword>
<comment type="similarity">
    <text evidence="9">Belongs to the methyl-accepting chemotaxis (MCP) protein family.</text>
</comment>
<dbReference type="SUPFAM" id="SSF103190">
    <property type="entry name" value="Sensory domain-like"/>
    <property type="match status" value="1"/>
</dbReference>
<reference evidence="14 15" key="1">
    <citation type="submission" date="2015-08" db="EMBL/GenBank/DDBJ databases">
        <title>The complete genome sequence of Bacillus beveridgei MLTeJB.</title>
        <authorList>
            <person name="Hanson T.E."/>
            <person name="Mesa C."/>
            <person name="Basesman S.M."/>
            <person name="Oremland R.S."/>
        </authorList>
    </citation>
    <scope>NUCLEOTIDE SEQUENCE [LARGE SCALE GENOMIC DNA]</scope>
    <source>
        <strain evidence="14 15">MLTeJB</strain>
    </source>
</reference>
<dbReference type="Gene3D" id="1.10.8.500">
    <property type="entry name" value="HAMP domain in histidine kinase"/>
    <property type="match status" value="1"/>
</dbReference>
<gene>
    <name evidence="14" type="primary">mcpC-1</name>
    <name evidence="14" type="ORF">BBEV_0099</name>
</gene>
<feature type="transmembrane region" description="Helical" evidence="11">
    <location>
        <begin position="288"/>
        <end position="307"/>
    </location>
</feature>
<evidence type="ECO:0000256" key="5">
    <source>
        <dbReference type="ARBA" id="ARBA00022692"/>
    </source>
</evidence>
<evidence type="ECO:0000256" key="6">
    <source>
        <dbReference type="ARBA" id="ARBA00022989"/>
    </source>
</evidence>
<dbReference type="Gene3D" id="1.10.287.950">
    <property type="entry name" value="Methyl-accepting chemotaxis protein"/>
    <property type="match status" value="1"/>
</dbReference>
<evidence type="ECO:0000313" key="14">
    <source>
        <dbReference type="EMBL" id="AOM81494.1"/>
    </source>
</evidence>
<keyword evidence="3" id="KW-0488">Methylation</keyword>
<comment type="subcellular location">
    <subcellularLocation>
        <location evidence="1">Cell membrane</location>
        <topology evidence="1">Multi-pass membrane protein</topology>
    </subcellularLocation>
</comment>
<evidence type="ECO:0000256" key="4">
    <source>
        <dbReference type="ARBA" id="ARBA00022500"/>
    </source>
</evidence>
<dbReference type="SMART" id="SM00283">
    <property type="entry name" value="MA"/>
    <property type="match status" value="1"/>
</dbReference>
<dbReference type="SMART" id="SM00304">
    <property type="entry name" value="HAMP"/>
    <property type="match status" value="1"/>
</dbReference>